<keyword evidence="8" id="KW-0325">Glycoprotein</keyword>
<dbReference type="EMBL" id="ABJB010561926">
    <property type="status" value="NOT_ANNOTATED_CDS"/>
    <property type="molecule type" value="Genomic_DNA"/>
</dbReference>
<dbReference type="SUPFAM" id="SSF50494">
    <property type="entry name" value="Trypsin-like serine proteases"/>
    <property type="match status" value="1"/>
</dbReference>
<keyword evidence="2" id="KW-0964">Secreted</keyword>
<evidence type="ECO:0000256" key="5">
    <source>
        <dbReference type="ARBA" id="ARBA00022801"/>
    </source>
</evidence>
<dbReference type="STRING" id="6945.B7PF45"/>
<dbReference type="InterPro" id="IPR050127">
    <property type="entry name" value="Serine_Proteases_S1"/>
</dbReference>
<sequence>GRPSYNLLAVTVNVQKDEICRNNARYRRTMMFCAGTKGKDACTGDSGGAAVQKISGVFVQFGITSFGKGCGTRPGGGIYTRVTRYIHWISAKLKMLK</sequence>
<keyword evidence="6" id="KW-0720">Serine protease</keyword>
<keyword evidence="12" id="KW-1185">Reference proteome</keyword>
<feature type="domain" description="Peptidase S1" evidence="9">
    <location>
        <begin position="1"/>
        <end position="94"/>
    </location>
</feature>
<evidence type="ECO:0000256" key="7">
    <source>
        <dbReference type="ARBA" id="ARBA00023157"/>
    </source>
</evidence>
<evidence type="ECO:0000313" key="10">
    <source>
        <dbReference type="EMBL" id="EEC05217.1"/>
    </source>
</evidence>
<organism>
    <name type="scientific">Ixodes scapularis</name>
    <name type="common">Black-legged tick</name>
    <name type="synonym">Deer tick</name>
    <dbReference type="NCBI Taxonomy" id="6945"/>
    <lineage>
        <taxon>Eukaryota</taxon>
        <taxon>Metazoa</taxon>
        <taxon>Ecdysozoa</taxon>
        <taxon>Arthropoda</taxon>
        <taxon>Chelicerata</taxon>
        <taxon>Arachnida</taxon>
        <taxon>Acari</taxon>
        <taxon>Parasitiformes</taxon>
        <taxon>Ixodida</taxon>
        <taxon>Ixodoidea</taxon>
        <taxon>Ixodidae</taxon>
        <taxon>Ixodinae</taxon>
        <taxon>Ixodes</taxon>
    </lineage>
</organism>
<dbReference type="PANTHER" id="PTHR24264:SF54">
    <property type="entry name" value="PEPTIDASE S1 DOMAIN-CONTAINING PROTEIN"/>
    <property type="match status" value="1"/>
</dbReference>
<evidence type="ECO:0000256" key="2">
    <source>
        <dbReference type="ARBA" id="ARBA00022525"/>
    </source>
</evidence>
<keyword evidence="5 10" id="KW-0378">Hydrolase</keyword>
<dbReference type="InterPro" id="IPR001254">
    <property type="entry name" value="Trypsin_dom"/>
</dbReference>
<dbReference type="Pfam" id="PF00089">
    <property type="entry name" value="Trypsin"/>
    <property type="match status" value="1"/>
</dbReference>
<reference evidence="11" key="2">
    <citation type="submission" date="2020-05" db="UniProtKB">
        <authorList>
            <consortium name="EnsemblMetazoa"/>
        </authorList>
    </citation>
    <scope>IDENTIFICATION</scope>
    <source>
        <strain evidence="11">wikel</strain>
    </source>
</reference>
<comment type="subcellular location">
    <subcellularLocation>
        <location evidence="1">Secreted</location>
    </subcellularLocation>
</comment>
<dbReference type="PROSITE" id="PS50240">
    <property type="entry name" value="TRYPSIN_DOM"/>
    <property type="match status" value="1"/>
</dbReference>
<dbReference type="PANTHER" id="PTHR24264">
    <property type="entry name" value="TRYPSIN-RELATED"/>
    <property type="match status" value="1"/>
</dbReference>
<dbReference type="GO" id="GO:0004252">
    <property type="term" value="F:serine-type endopeptidase activity"/>
    <property type="evidence" value="ECO:0007669"/>
    <property type="project" value="UniProtKB-EC"/>
</dbReference>
<evidence type="ECO:0000313" key="11">
    <source>
        <dbReference type="EnsemblMetazoa" id="ISCW004279-PA"/>
    </source>
</evidence>
<evidence type="ECO:0000256" key="4">
    <source>
        <dbReference type="ARBA" id="ARBA00022729"/>
    </source>
</evidence>
<dbReference type="HOGENOM" id="CLU_006842_13_2_1"/>
<dbReference type="Proteomes" id="UP000001555">
    <property type="component" value="Unassembled WGS sequence"/>
</dbReference>
<evidence type="ECO:0000259" key="9">
    <source>
        <dbReference type="PROSITE" id="PS50240"/>
    </source>
</evidence>
<gene>
    <name evidence="10" type="ORF">IscW_ISCW004279</name>
</gene>
<feature type="non-terminal residue" evidence="10">
    <location>
        <position position="1"/>
    </location>
</feature>
<reference evidence="10 12" key="1">
    <citation type="submission" date="2008-03" db="EMBL/GenBank/DDBJ databases">
        <title>Annotation of Ixodes scapularis.</title>
        <authorList>
            <consortium name="Ixodes scapularis Genome Project Consortium"/>
            <person name="Caler E."/>
            <person name="Hannick L.I."/>
            <person name="Bidwell S."/>
            <person name="Joardar V."/>
            <person name="Thiagarajan M."/>
            <person name="Amedeo P."/>
            <person name="Galinsky K.J."/>
            <person name="Schobel S."/>
            <person name="Inman J."/>
            <person name="Hostetler J."/>
            <person name="Miller J."/>
            <person name="Hammond M."/>
            <person name="Megy K."/>
            <person name="Lawson D."/>
            <person name="Kodira C."/>
            <person name="Sutton G."/>
            <person name="Meyer J."/>
            <person name="Hill C.A."/>
            <person name="Birren B."/>
            <person name="Nene V."/>
            <person name="Collins F."/>
            <person name="Alarcon-Chaidez F."/>
            <person name="Wikel S."/>
            <person name="Strausberg R."/>
        </authorList>
    </citation>
    <scope>NUCLEOTIDE SEQUENCE [LARGE SCALE GENOMIC DNA]</scope>
    <source>
        <strain evidence="12">Wikel</strain>
        <strain evidence="10">Wikel colony</strain>
    </source>
</reference>
<dbReference type="AlphaFoldDB" id="B7PF45"/>
<proteinExistence type="predicted"/>
<evidence type="ECO:0000256" key="8">
    <source>
        <dbReference type="ARBA" id="ARBA00023180"/>
    </source>
</evidence>
<name>B7PF45_IXOSC</name>
<keyword evidence="7" id="KW-1015">Disulfide bond</keyword>
<accession>B7PF45</accession>
<dbReference type="EMBL" id="DS699372">
    <property type="protein sequence ID" value="EEC05217.1"/>
    <property type="molecule type" value="Genomic_DNA"/>
</dbReference>
<dbReference type="FunFam" id="2.40.10.10:FF:000054">
    <property type="entry name" value="Complement C1r subcomponent"/>
    <property type="match status" value="1"/>
</dbReference>
<dbReference type="EC" id="3.4.21.6" evidence="10"/>
<dbReference type="VEuPathDB" id="VectorBase:ISCI004279"/>
<dbReference type="PaxDb" id="6945-B7PF45"/>
<keyword evidence="3" id="KW-0645">Protease</keyword>
<dbReference type="InterPro" id="IPR009003">
    <property type="entry name" value="Peptidase_S1_PA"/>
</dbReference>
<evidence type="ECO:0000256" key="1">
    <source>
        <dbReference type="ARBA" id="ARBA00004613"/>
    </source>
</evidence>
<protein>
    <submittedName>
        <fullName evidence="10 11">Ovochymase, putative</fullName>
        <ecNumber evidence="10">3.4.21.6</ecNumber>
    </submittedName>
</protein>
<keyword evidence="4" id="KW-0732">Signal</keyword>
<evidence type="ECO:0000256" key="3">
    <source>
        <dbReference type="ARBA" id="ARBA00022670"/>
    </source>
</evidence>
<dbReference type="GO" id="GO:0006508">
    <property type="term" value="P:proteolysis"/>
    <property type="evidence" value="ECO:0007669"/>
    <property type="project" value="UniProtKB-KW"/>
</dbReference>
<dbReference type="VEuPathDB" id="VectorBase:ISCW004279"/>
<evidence type="ECO:0000313" key="12">
    <source>
        <dbReference type="Proteomes" id="UP000001555"/>
    </source>
</evidence>
<dbReference type="EnsemblMetazoa" id="ISCW004279-RA">
    <property type="protein sequence ID" value="ISCW004279-PA"/>
    <property type="gene ID" value="ISCW004279"/>
</dbReference>
<dbReference type="Gene3D" id="2.40.10.10">
    <property type="entry name" value="Trypsin-like serine proteases"/>
    <property type="match status" value="1"/>
</dbReference>
<dbReference type="InterPro" id="IPR043504">
    <property type="entry name" value="Peptidase_S1_PA_chymotrypsin"/>
</dbReference>
<evidence type="ECO:0000256" key="6">
    <source>
        <dbReference type="ARBA" id="ARBA00022825"/>
    </source>
</evidence>
<dbReference type="GO" id="GO:0005576">
    <property type="term" value="C:extracellular region"/>
    <property type="evidence" value="ECO:0007669"/>
    <property type="project" value="UniProtKB-SubCell"/>
</dbReference>